<dbReference type="GO" id="GO:0019750">
    <property type="term" value="P:chloroplast localization"/>
    <property type="evidence" value="ECO:0007669"/>
    <property type="project" value="UniProtKB-ARBA"/>
</dbReference>
<comment type="caution">
    <text evidence="10">The sequence shown here is derived from an EMBL/GenBank/DDBJ whole genome shotgun (WGS) entry which is preliminary data.</text>
</comment>
<dbReference type="InterPro" id="IPR027523">
    <property type="entry name" value="CLU_prot"/>
</dbReference>
<feature type="compositionally biased region" description="Basic and acidic residues" evidence="8">
    <location>
        <begin position="1427"/>
        <end position="1444"/>
    </location>
</feature>
<dbReference type="Pfam" id="PF12807">
    <property type="entry name" value="eIF3_p135"/>
    <property type="match status" value="1"/>
</dbReference>
<feature type="compositionally biased region" description="Basic and acidic residues" evidence="8">
    <location>
        <begin position="1558"/>
        <end position="1573"/>
    </location>
</feature>
<dbReference type="EMBL" id="JBJUIK010000003">
    <property type="protein sequence ID" value="KAL3532980.1"/>
    <property type="molecule type" value="Genomic_DNA"/>
</dbReference>
<evidence type="ECO:0000313" key="10">
    <source>
        <dbReference type="EMBL" id="KAL3532980.1"/>
    </source>
</evidence>
<feature type="region of interest" description="Disordered" evidence="8">
    <location>
        <begin position="123"/>
        <end position="190"/>
    </location>
</feature>
<dbReference type="InterPro" id="IPR033646">
    <property type="entry name" value="CLU-central"/>
</dbReference>
<dbReference type="InterPro" id="IPR011990">
    <property type="entry name" value="TPR-like_helical_dom_sf"/>
</dbReference>
<dbReference type="InterPro" id="IPR025697">
    <property type="entry name" value="CLU_dom"/>
</dbReference>
<evidence type="ECO:0000313" key="11">
    <source>
        <dbReference type="Proteomes" id="UP001630127"/>
    </source>
</evidence>
<keyword evidence="3" id="KW-0963">Cytoplasm</keyword>
<dbReference type="SUPFAM" id="SSF48452">
    <property type="entry name" value="TPR-like"/>
    <property type="match status" value="2"/>
</dbReference>
<keyword evidence="4" id="KW-0677">Repeat</keyword>
<feature type="compositionally biased region" description="Polar residues" evidence="8">
    <location>
        <begin position="1401"/>
        <end position="1424"/>
    </location>
</feature>
<keyword evidence="6" id="KW-0539">Nucleus</keyword>
<name>A0ABD3AP63_9GENT</name>
<reference evidence="10 11" key="1">
    <citation type="submission" date="2024-11" db="EMBL/GenBank/DDBJ databases">
        <title>A near-complete genome assembly of Cinchona calisaya.</title>
        <authorList>
            <person name="Lian D.C."/>
            <person name="Zhao X.W."/>
            <person name="Wei L."/>
        </authorList>
    </citation>
    <scope>NUCLEOTIDE SEQUENCE [LARGE SCALE GENOMIC DNA]</scope>
    <source>
        <tissue evidence="10">Nenye</tissue>
    </source>
</reference>
<evidence type="ECO:0000259" key="9">
    <source>
        <dbReference type="PROSITE" id="PS51823"/>
    </source>
</evidence>
<comment type="subcellular location">
    <subcellularLocation>
        <location evidence="2">Cytoplasm</location>
        <location evidence="2">Cytosol</location>
    </subcellularLocation>
    <subcellularLocation>
        <location evidence="1">Nucleus</location>
    </subcellularLocation>
</comment>
<feature type="repeat" description="TPR" evidence="7">
    <location>
        <begin position="942"/>
        <end position="975"/>
    </location>
</feature>
<feature type="region of interest" description="Disordered" evidence="8">
    <location>
        <begin position="1"/>
        <end position="21"/>
    </location>
</feature>
<dbReference type="CDD" id="cd15466">
    <property type="entry name" value="CLU-central"/>
    <property type="match status" value="1"/>
</dbReference>
<feature type="region of interest" description="Disordered" evidence="8">
    <location>
        <begin position="1400"/>
        <end position="1464"/>
    </location>
</feature>
<dbReference type="FunFam" id="1.25.40.10:FF:000024">
    <property type="entry name" value="Tetratricopeptide repeat (TPR)-like superfamily protein"/>
    <property type="match status" value="1"/>
</dbReference>
<dbReference type="PANTHER" id="PTHR12601:SF39">
    <property type="entry name" value="PROTEIN REDUCED CHLOROPLAST COVERAGE 2"/>
    <property type="match status" value="1"/>
</dbReference>
<dbReference type="GO" id="GO:0003729">
    <property type="term" value="F:mRNA binding"/>
    <property type="evidence" value="ECO:0007669"/>
    <property type="project" value="UniProtKB-ARBA"/>
</dbReference>
<feature type="compositionally biased region" description="Polar residues" evidence="8">
    <location>
        <begin position="1290"/>
        <end position="1308"/>
    </location>
</feature>
<dbReference type="PROSITE" id="PS50005">
    <property type="entry name" value="TPR"/>
    <property type="match status" value="1"/>
</dbReference>
<keyword evidence="5 7" id="KW-0802">TPR repeat</keyword>
<dbReference type="PROSITE" id="PS51823">
    <property type="entry name" value="CLU"/>
    <property type="match status" value="1"/>
</dbReference>
<organism evidence="10 11">
    <name type="scientific">Cinchona calisaya</name>
    <dbReference type="NCBI Taxonomy" id="153742"/>
    <lineage>
        <taxon>Eukaryota</taxon>
        <taxon>Viridiplantae</taxon>
        <taxon>Streptophyta</taxon>
        <taxon>Embryophyta</taxon>
        <taxon>Tracheophyta</taxon>
        <taxon>Spermatophyta</taxon>
        <taxon>Magnoliopsida</taxon>
        <taxon>eudicotyledons</taxon>
        <taxon>Gunneridae</taxon>
        <taxon>Pentapetalae</taxon>
        <taxon>asterids</taxon>
        <taxon>lamiids</taxon>
        <taxon>Gentianales</taxon>
        <taxon>Rubiaceae</taxon>
        <taxon>Cinchonoideae</taxon>
        <taxon>Cinchoneae</taxon>
        <taxon>Cinchona</taxon>
    </lineage>
</organism>
<feature type="compositionally biased region" description="Polar residues" evidence="8">
    <location>
        <begin position="1574"/>
        <end position="1591"/>
    </location>
</feature>
<evidence type="ECO:0000256" key="3">
    <source>
        <dbReference type="ARBA" id="ARBA00022490"/>
    </source>
</evidence>
<dbReference type="Pfam" id="PF15044">
    <property type="entry name" value="CLU_N"/>
    <property type="match status" value="1"/>
</dbReference>
<feature type="compositionally biased region" description="Polar residues" evidence="8">
    <location>
        <begin position="1322"/>
        <end position="1333"/>
    </location>
</feature>
<feature type="domain" description="Clu" evidence="9">
    <location>
        <begin position="337"/>
        <end position="612"/>
    </location>
</feature>
<dbReference type="Proteomes" id="UP001630127">
    <property type="component" value="Unassembled WGS sequence"/>
</dbReference>
<dbReference type="InterPro" id="IPR028275">
    <property type="entry name" value="CLU_N"/>
</dbReference>
<feature type="compositionally biased region" description="Basic and acidic residues" evidence="8">
    <location>
        <begin position="1605"/>
        <end position="1614"/>
    </location>
</feature>
<dbReference type="GO" id="GO:0005634">
    <property type="term" value="C:nucleus"/>
    <property type="evidence" value="ECO:0007669"/>
    <property type="project" value="UniProtKB-SubCell"/>
</dbReference>
<feature type="compositionally biased region" description="Polar residues" evidence="8">
    <location>
        <begin position="123"/>
        <end position="132"/>
    </location>
</feature>
<proteinExistence type="predicted"/>
<dbReference type="Pfam" id="PF13424">
    <property type="entry name" value="TPR_12"/>
    <property type="match status" value="2"/>
</dbReference>
<feature type="region of interest" description="Disordered" evidence="8">
    <location>
        <begin position="1164"/>
        <end position="1214"/>
    </location>
</feature>
<evidence type="ECO:0000256" key="6">
    <source>
        <dbReference type="ARBA" id="ARBA00023242"/>
    </source>
</evidence>
<dbReference type="GO" id="GO:0005829">
    <property type="term" value="C:cytosol"/>
    <property type="evidence" value="ECO:0007669"/>
    <property type="project" value="UniProtKB-SubCell"/>
</dbReference>
<dbReference type="Gene3D" id="1.25.40.10">
    <property type="entry name" value="Tetratricopeptide repeat domain"/>
    <property type="match status" value="1"/>
</dbReference>
<feature type="region of interest" description="Disordered" evidence="8">
    <location>
        <begin position="1667"/>
        <end position="1696"/>
    </location>
</feature>
<gene>
    <name evidence="10" type="ORF">ACH5RR_006501</name>
</gene>
<feature type="compositionally biased region" description="Polar residues" evidence="8">
    <location>
        <begin position="1826"/>
        <end position="1844"/>
    </location>
</feature>
<evidence type="ECO:0000256" key="1">
    <source>
        <dbReference type="ARBA" id="ARBA00004123"/>
    </source>
</evidence>
<feature type="compositionally biased region" description="Polar residues" evidence="8">
    <location>
        <begin position="1449"/>
        <end position="1458"/>
    </location>
</feature>
<feature type="compositionally biased region" description="Basic and acidic residues" evidence="8">
    <location>
        <begin position="1852"/>
        <end position="1866"/>
    </location>
</feature>
<dbReference type="SMART" id="SM00028">
    <property type="entry name" value="TPR"/>
    <property type="match status" value="3"/>
</dbReference>
<feature type="region of interest" description="Disordered" evidence="8">
    <location>
        <begin position="1499"/>
        <end position="1626"/>
    </location>
</feature>
<evidence type="ECO:0000256" key="8">
    <source>
        <dbReference type="SAM" id="MobiDB-lite"/>
    </source>
</evidence>
<sequence length="1913" mass="208644">MAPKTGKAKPHKAKGEKKKKEEKVLPTVIEVTVDTPEDSQVTIKGISTDRILDVRKLLAAHIETCHLTNFSLSHEVRGPRLKDSVEIASFKPCHLTIVEEDYTEAQTVAHIRRLLDIVACTTSFGGSSSPPKSNCKPGSKETSPKEPGSTDFVPDPENVSSEPILKPKLSDKKSGTVNPHGKPKPAKFESVSADGDSAAVAMCPPPRLGQFYDFFSFSHLTPPIQYIRKSNRPFLEDKSEDDFFQIDVRVCSGKPTTIVVCEKGFYPAGRRTLLSHSLVGLLQQLSRVFEAAYKALMKAFTEHNKFGNLPYGFRANTWVVPPFVADQPSIFPPLPVEDENWGGNGGGQGRDGKHDNRQWAKEFAILAAMPCNTAEERQIRDRKAFLIHSLFVDVSVFKAVAAIKSVIENNQHPSSDTSSIPYEEKIGDLLVRVTKDVADASVKLDCKNDGSRVLGISQEELTKRNLLKGITADESATVHDTSTLGVVVVRHCGYTAIVKVKVETNQNGSFHSQDIDIDDQPEGGANALNVTSLRMLLHKTSTPQSSCPGQRSNITDVEELYTSSSLVRKVLGESLWRLQGEGSKQAKSIRWELGACWVQHLQNQGSGKTDSKKGEDATVEPAVKGLGKHGGLLKDIKKKLDDRTSKPEQRKEAESNCLDLGKEELEKLDEANEVMWREILPEASYLRLKEAETGLHLKSPSELIEMAHKYYADTALPKLVADFGSLELSPVDGRTLTDFMHTRGLQMCSLGRVVELADKLPHVQSLCIHEMIVRAYKHILQAVVGAVDNIGDLASSIASCLNVLLGTPSRGNADAETSNDDNLKWKWVETFLLNRFGWKWKDESCHDLRKFAILRGLCHKVGLEVVPRDYDMDSSCPFKKSDIISLIPVYKHVACSSADGRTLLESSKTSLDKGKLEDAVNYGTKALSKLVSVCGPYHRMTAGAYSLLAVVLYHTGDFNQATIYQQKALDINERELGLDHPDTMKSYGDLAVFYYRLQHTELALKYVNRALYLLHLTCGSSHPNTAATYINVAMMEEGLGNVHVALRYLHEALKCNQRLLGADHIQTAASYHAIAIALSLMEAYSLSVQHEQTTLQILQAKLGPDDLRTQDAAAWLEYFESRALEQQEAARNGTPKPDASISSKGHLSVSDLLDYITPDAEMKARDAQKKQARAKVKGKVGQNGEAVEDKYNMDELPSPASVVENSSDKENKSAPPFVEAIDKNDNLFPLEQTILNEHDDLVPVDASEEGWQEAFPKGRSTMGRKPSGSRRPSLAKLNTNFMNTTQLSKFRGKSTNFSSPRTSPNESAAATMPIPGPKKYVKSSSFSPKSINPTIPVDGAEKSVNPKSAPASPASTDLVIKPGQIVSSISVQAAGKLFSYKEVALAPPGTIVKAVTEKLPNESSAEANLQQSKETGATSRTAVTGRNDGEERQVNSPTEEKSLGDSDEQMNGNSNKKLQTVDGDTIVVESLEGYKTEDSKGKGLEVTGDTQEKCAVEIKEGEANQGSVVDGENFDSFEKLEHSASKGDVFERPDQKCKATSSDSEAVCTSAENTSPLLEKDTLNPKEEVENKQESLNSTDDNVAVSSTPTEANEDNETAHPLPTEAEKQGDSEAGKGTSKKLSAAAPPFNPSTIPVFGSVPVQAFKELGGILPPPVNIPPMLPVSPVRRSPHQSATARVPYGPRLSGGYTRSGNRVPRNKAVYHSVEHNGDPSHFSPPRIMNPHAAEFVPCQPWVPNGYPVASNGYTTYSNGTAISPNGYPFPQNGVLVSPNGSPTSLNGFPVTQNGFPLPTLNSVEPHTAENVEEDAKDENVVASEGNTKEESSRIMTVNSSTVEQVEQNQSEVGDDEPEVGEKSCSDSEEKPTDKATQIPEIAGAKESCISIIMEEKKTKCWGDYSDSETEIVEVQSQESI</sequence>
<keyword evidence="11" id="KW-1185">Reference proteome</keyword>
<feature type="region of interest" description="Disordered" evidence="8">
    <location>
        <begin position="1290"/>
        <end position="1355"/>
    </location>
</feature>
<feature type="region of interest" description="Disordered" evidence="8">
    <location>
        <begin position="1256"/>
        <end position="1275"/>
    </location>
</feature>
<feature type="compositionally biased region" description="Basic residues" evidence="8">
    <location>
        <begin position="1"/>
        <end position="17"/>
    </location>
</feature>
<feature type="compositionally biased region" description="Basic and acidic residues" evidence="8">
    <location>
        <begin position="1516"/>
        <end position="1537"/>
    </location>
</feature>
<evidence type="ECO:0000256" key="5">
    <source>
        <dbReference type="ARBA" id="ARBA00022803"/>
    </source>
</evidence>
<feature type="region of interest" description="Disordered" evidence="8">
    <location>
        <begin position="1802"/>
        <end position="1872"/>
    </location>
</feature>
<evidence type="ECO:0000256" key="4">
    <source>
        <dbReference type="ARBA" id="ARBA00022737"/>
    </source>
</evidence>
<evidence type="ECO:0000256" key="7">
    <source>
        <dbReference type="PROSITE-ProRule" id="PRU00339"/>
    </source>
</evidence>
<dbReference type="PANTHER" id="PTHR12601">
    <property type="entry name" value="EUKARYOTIC TRANSLATION INITIATION FACTOR 3 SUBUNIT EIF-3"/>
    <property type="match status" value="1"/>
</dbReference>
<accession>A0ABD3AP63</accession>
<protein>
    <recommendedName>
        <fullName evidence="9">Clu domain-containing protein</fullName>
    </recommendedName>
</protein>
<dbReference type="InterPro" id="IPR019734">
    <property type="entry name" value="TPR_rpt"/>
</dbReference>
<evidence type="ECO:0000256" key="2">
    <source>
        <dbReference type="ARBA" id="ARBA00004514"/>
    </source>
</evidence>